<evidence type="ECO:0000313" key="13">
    <source>
        <dbReference type="Proteomes" id="UP000077755"/>
    </source>
</evidence>
<comment type="similarity">
    <text evidence="2 8">Belongs to the MLO family.</text>
</comment>
<dbReference type="GO" id="GO:0006952">
    <property type="term" value="P:defense response"/>
    <property type="evidence" value="ECO:0007669"/>
    <property type="project" value="UniProtKB-KW"/>
</dbReference>
<dbReference type="Gramene" id="KZM98702">
    <property type="protein sequence ID" value="KZM98702"/>
    <property type="gene ID" value="DCAR_013936"/>
</dbReference>
<reference evidence="11" key="1">
    <citation type="journal article" date="2016" name="Nat. Genet.">
        <title>A high-quality carrot genome assembly provides new insights into carotenoid accumulation and asterid genome evolution.</title>
        <authorList>
            <person name="Iorizzo M."/>
            <person name="Ellison S."/>
            <person name="Senalik D."/>
            <person name="Zeng P."/>
            <person name="Satapoomin P."/>
            <person name="Huang J."/>
            <person name="Bowman M."/>
            <person name="Iovene M."/>
            <person name="Sanseverino W."/>
            <person name="Cavagnaro P."/>
            <person name="Yildiz M."/>
            <person name="Macko-Podgorni A."/>
            <person name="Moranska E."/>
            <person name="Grzebelus E."/>
            <person name="Grzebelus D."/>
            <person name="Ashrafi H."/>
            <person name="Zheng Z."/>
            <person name="Cheng S."/>
            <person name="Spooner D."/>
            <person name="Van Deynze A."/>
            <person name="Simon P."/>
        </authorList>
    </citation>
    <scope>NUCLEOTIDE SEQUENCE [LARGE SCALE GENOMIC DNA]</scope>
    <source>
        <tissue evidence="11">Leaf</tissue>
    </source>
</reference>
<dbReference type="PANTHER" id="PTHR31942:SF53">
    <property type="entry name" value="MLO-LIKE PROTEIN 5-RELATED"/>
    <property type="match status" value="1"/>
</dbReference>
<evidence type="ECO:0000256" key="7">
    <source>
        <dbReference type="ARBA" id="ARBA00023265"/>
    </source>
</evidence>
<feature type="transmembrane region" description="Helical" evidence="10">
    <location>
        <begin position="179"/>
        <end position="200"/>
    </location>
</feature>
<evidence type="ECO:0000256" key="3">
    <source>
        <dbReference type="ARBA" id="ARBA00022692"/>
    </source>
</evidence>
<feature type="transmembrane region" description="Helical" evidence="10">
    <location>
        <begin position="423"/>
        <end position="447"/>
    </location>
</feature>
<evidence type="ECO:0000256" key="2">
    <source>
        <dbReference type="ARBA" id="ARBA00006574"/>
    </source>
</evidence>
<evidence type="ECO:0000256" key="8">
    <source>
        <dbReference type="RuleBase" id="RU280816"/>
    </source>
</evidence>
<keyword evidence="4 8" id="KW-0611">Plant defense</keyword>
<evidence type="ECO:0000313" key="11">
    <source>
        <dbReference type="EMBL" id="KZM98702.1"/>
    </source>
</evidence>
<sequence>MSGGDAPGARQLDQTPTWAVGLVCAVIVIISILLEKILHAIEHSFRSRNKRPLVEALMKIKGELMVLGFISLLLTFGQSYIARICISEHIANTMLPCKKPEVHDNKNASNEYQQEAANLLHEEAKGGGGGGGGGGGAGGGGHRRLLWNEHRMLSGGGGGKHKCHEGQLPLISVDGVHQLHIFIFFLAVFHVVYSALTMFLGRSKLRSWRSWEEEAAAQDEHKDDKFRLAHETSFVRDHTSFWTKTPIFFYVGCFFRQFFRSVRKADYFAMRQGFINVHLSPGSKFDFRKYIKRSLEDDFKVIVGISPLLWASAVVYLTLNVEGWQSMFWLSVMPLFAILIIGTKLQAIISQMAIEITERHAIVQGIPLVQVSDRYFWFSWPKLLLYLIHLTLFQNAIEITYFLWISYEFGLNSCFHSDKYLQYLRVCIGVEVLFLCSYITLPLYALVTQMGSTMKKSIFDEQTNKALMSWHKHAQKKKAEGKPSPAPPARKLVTPPDSPHDSPQHPNSHRVGHASSVDIPEQRSPFNKQSGGGL</sequence>
<feature type="transmembrane region" description="Helical" evidence="10">
    <location>
        <begin position="18"/>
        <end position="41"/>
    </location>
</feature>
<comment type="subcellular location">
    <subcellularLocation>
        <location evidence="1 8">Membrane</location>
        <topology evidence="1 8">Multi-pass membrane protein</topology>
    </subcellularLocation>
</comment>
<evidence type="ECO:0000256" key="1">
    <source>
        <dbReference type="ARBA" id="ARBA00004141"/>
    </source>
</evidence>
<dbReference type="AlphaFoldDB" id="A0A162AB76"/>
<dbReference type="EMBL" id="CP093346">
    <property type="protein sequence ID" value="WOG97698.1"/>
    <property type="molecule type" value="Genomic_DNA"/>
</dbReference>
<dbReference type="Proteomes" id="UP000077755">
    <property type="component" value="Chromosome 4"/>
</dbReference>
<name>A0A162AB76_DAUCS</name>
<comment type="function">
    <text evidence="8">May be involved in modulation of pathogen defense and leaf cell death.</text>
</comment>
<keyword evidence="5 8" id="KW-1133">Transmembrane helix</keyword>
<dbReference type="GO" id="GO:0016020">
    <property type="term" value="C:membrane"/>
    <property type="evidence" value="ECO:0007669"/>
    <property type="project" value="UniProtKB-SubCell"/>
</dbReference>
<evidence type="ECO:0000256" key="10">
    <source>
        <dbReference type="SAM" id="Phobius"/>
    </source>
</evidence>
<accession>A0A162AB76</accession>
<feature type="transmembrane region" description="Helical" evidence="10">
    <location>
        <begin position="299"/>
        <end position="318"/>
    </location>
</feature>
<evidence type="ECO:0000256" key="4">
    <source>
        <dbReference type="ARBA" id="ARBA00022821"/>
    </source>
</evidence>
<dbReference type="STRING" id="79200.A0A162AB76"/>
<keyword evidence="6 8" id="KW-0472">Membrane</keyword>
<dbReference type="EMBL" id="LNRQ01000004">
    <property type="protein sequence ID" value="KZM98702.1"/>
    <property type="molecule type" value="Genomic_DNA"/>
</dbReference>
<dbReference type="InterPro" id="IPR004326">
    <property type="entry name" value="Mlo"/>
</dbReference>
<feature type="transmembrane region" description="Helical" evidence="10">
    <location>
        <begin position="324"/>
        <end position="342"/>
    </location>
</feature>
<feature type="region of interest" description="Disordered" evidence="9">
    <location>
        <begin position="472"/>
        <end position="534"/>
    </location>
</feature>
<feature type="transmembrane region" description="Helical" evidence="10">
    <location>
        <begin position="383"/>
        <end position="403"/>
    </location>
</feature>
<evidence type="ECO:0000313" key="12">
    <source>
        <dbReference type="EMBL" id="WOG97698.1"/>
    </source>
</evidence>
<evidence type="ECO:0000256" key="5">
    <source>
        <dbReference type="ARBA" id="ARBA00022989"/>
    </source>
</evidence>
<proteinExistence type="inferred from homology"/>
<protein>
    <recommendedName>
        <fullName evidence="8">MLO-like protein</fullName>
    </recommendedName>
</protein>
<dbReference type="PANTHER" id="PTHR31942">
    <property type="entry name" value="MLO-LIKE PROTEIN 1"/>
    <property type="match status" value="1"/>
</dbReference>
<comment type="domain">
    <text evidence="8">The C-terminus contains a calmodulin-binding domain, which binds calmodulin in a calcium-dependent fashion.</text>
</comment>
<evidence type="ECO:0000256" key="6">
    <source>
        <dbReference type="ARBA" id="ARBA00023136"/>
    </source>
</evidence>
<organism evidence="11">
    <name type="scientific">Daucus carota subsp. sativus</name>
    <name type="common">Carrot</name>
    <dbReference type="NCBI Taxonomy" id="79200"/>
    <lineage>
        <taxon>Eukaryota</taxon>
        <taxon>Viridiplantae</taxon>
        <taxon>Streptophyta</taxon>
        <taxon>Embryophyta</taxon>
        <taxon>Tracheophyta</taxon>
        <taxon>Spermatophyta</taxon>
        <taxon>Magnoliopsida</taxon>
        <taxon>eudicotyledons</taxon>
        <taxon>Gunneridae</taxon>
        <taxon>Pentapetalae</taxon>
        <taxon>asterids</taxon>
        <taxon>campanulids</taxon>
        <taxon>Apiales</taxon>
        <taxon>Apiaceae</taxon>
        <taxon>Apioideae</taxon>
        <taxon>Scandiceae</taxon>
        <taxon>Daucinae</taxon>
        <taxon>Daucus</taxon>
        <taxon>Daucus sect. Daucus</taxon>
    </lineage>
</organism>
<keyword evidence="8" id="KW-0112">Calmodulin-binding</keyword>
<dbReference type="GO" id="GO:0005516">
    <property type="term" value="F:calmodulin binding"/>
    <property type="evidence" value="ECO:0007669"/>
    <property type="project" value="UniProtKB-KW"/>
</dbReference>
<dbReference type="OMA" id="ANMNIKC"/>
<reference evidence="12" key="2">
    <citation type="submission" date="2022-03" db="EMBL/GenBank/DDBJ databases">
        <title>Draft title - Genomic analysis of global carrot germplasm unveils the trajectory of domestication and the origin of high carotenoid orange carrot.</title>
        <authorList>
            <person name="Iorizzo M."/>
            <person name="Ellison S."/>
            <person name="Senalik D."/>
            <person name="Macko-Podgorni A."/>
            <person name="Grzebelus D."/>
            <person name="Bostan H."/>
            <person name="Rolling W."/>
            <person name="Curaba J."/>
            <person name="Simon P."/>
        </authorList>
    </citation>
    <scope>NUCLEOTIDE SEQUENCE</scope>
    <source>
        <tissue evidence="12">Leaf</tissue>
    </source>
</reference>
<gene>
    <name evidence="8" type="primary">MLO</name>
    <name evidence="11" type="ORF">DCAR_013936</name>
    <name evidence="12" type="ORF">DCAR_0417039</name>
</gene>
<feature type="transmembrane region" description="Helical" evidence="10">
    <location>
        <begin position="62"/>
        <end position="81"/>
    </location>
</feature>
<keyword evidence="3 8" id="KW-0812">Transmembrane</keyword>
<keyword evidence="7 8" id="KW-0568">Pathogenesis-related protein</keyword>
<dbReference type="Pfam" id="PF03094">
    <property type="entry name" value="Mlo"/>
    <property type="match status" value="1"/>
</dbReference>
<keyword evidence="13" id="KW-1185">Reference proteome</keyword>
<feature type="compositionally biased region" description="Polar residues" evidence="9">
    <location>
        <begin position="524"/>
        <end position="534"/>
    </location>
</feature>
<evidence type="ECO:0000256" key="9">
    <source>
        <dbReference type="SAM" id="MobiDB-lite"/>
    </source>
</evidence>